<proteinExistence type="predicted"/>
<keyword evidence="3" id="KW-0805">Transcription regulation</keyword>
<evidence type="ECO:0000256" key="5">
    <source>
        <dbReference type="ARBA" id="ARBA00023163"/>
    </source>
</evidence>
<dbReference type="InterPro" id="IPR036864">
    <property type="entry name" value="Zn2-C6_fun-type_DNA-bd_sf"/>
</dbReference>
<accession>A0A2J6RC89</accession>
<evidence type="ECO:0000256" key="1">
    <source>
        <dbReference type="ARBA" id="ARBA00022723"/>
    </source>
</evidence>
<dbReference type="SUPFAM" id="SSF57701">
    <property type="entry name" value="Zn2/Cys6 DNA-binding domain"/>
    <property type="match status" value="1"/>
</dbReference>
<dbReference type="OrthoDB" id="2593732at2759"/>
<evidence type="ECO:0000256" key="2">
    <source>
        <dbReference type="ARBA" id="ARBA00022833"/>
    </source>
</evidence>
<dbReference type="Proteomes" id="UP000235786">
    <property type="component" value="Unassembled WGS sequence"/>
</dbReference>
<dbReference type="GO" id="GO:0000981">
    <property type="term" value="F:DNA-binding transcription factor activity, RNA polymerase II-specific"/>
    <property type="evidence" value="ECO:0007669"/>
    <property type="project" value="InterPro"/>
</dbReference>
<sequence length="558" mass="63354">MTRVARGERKRAYRPKTRTGCYTCKYVFLNRPDCVPNFYAVVYTKHRAEVRLDQKLSNIERKLTCGLVRRIKCDEANPSCSPCISTGRKCDGYGPNKEAPSDLSNACSGALSRSPSVGFLGSEKERRSFHFFQQETAPQLTGFFGHNFWESYLLQAAHHEPSIRHAILALGSLHEALEQDSGLNVQSHTSRPTDDFILENYNQAIKSLVRPVSQKGQQAIDAMQGSYGPAILHVQSGMKILSEVQYNAITERHEHDVLGASEIPYVSMDVLERLFVGLDLQVTQVRRQYCAWYLGQKENYYNSTRKIPAIFSKLLEARDSLASHWHVSSYPTRNIWDPTSEKLPAVPQAGAWETKSMSILARWSSAYDAYLNIQGDNLTDTKRKGTAALCILKELGSTSKMLSRTRVNDERDWDVFCPMFQKIVSLAEDIVNLDRISDPLNPKKFCIDMAIVGPLFKVSCRCRDPIIRRRAISILQNCGRTEGEWDAFLTSKVAQRVLDIEESGLRDVRSCDDVPEWARISNVFPVLDPQRSRASLVYSRLESEHDLTRQTKIEVITW</sequence>
<keyword evidence="1" id="KW-0479">Metal-binding</keyword>
<dbReference type="AlphaFoldDB" id="A0A2J6RC89"/>
<dbReference type="GO" id="GO:0008270">
    <property type="term" value="F:zinc ion binding"/>
    <property type="evidence" value="ECO:0007669"/>
    <property type="project" value="InterPro"/>
</dbReference>
<keyword evidence="5" id="KW-0804">Transcription</keyword>
<dbReference type="EMBL" id="KZ613951">
    <property type="protein sequence ID" value="PMD36109.1"/>
    <property type="molecule type" value="Genomic_DNA"/>
</dbReference>
<dbReference type="InterPro" id="IPR021858">
    <property type="entry name" value="Fun_TF"/>
</dbReference>
<keyword evidence="2" id="KW-0862">Zinc</keyword>
<keyword evidence="6" id="KW-0539">Nucleus</keyword>
<dbReference type="STRING" id="1149755.A0A2J6RC89"/>
<dbReference type="InterPro" id="IPR052360">
    <property type="entry name" value="Transcr_Regulatory_Proteins"/>
</dbReference>
<feature type="domain" description="Zn(2)-C6 fungal-type" evidence="7">
    <location>
        <begin position="69"/>
        <end position="93"/>
    </location>
</feature>
<evidence type="ECO:0000256" key="6">
    <source>
        <dbReference type="ARBA" id="ARBA00023242"/>
    </source>
</evidence>
<dbReference type="Pfam" id="PF11951">
    <property type="entry name" value="Fungal_trans_2"/>
    <property type="match status" value="1"/>
</dbReference>
<keyword evidence="9" id="KW-1185">Reference proteome</keyword>
<gene>
    <name evidence="8" type="ORF">L207DRAFT_435013</name>
</gene>
<dbReference type="GO" id="GO:0003677">
    <property type="term" value="F:DNA binding"/>
    <property type="evidence" value="ECO:0007669"/>
    <property type="project" value="UniProtKB-KW"/>
</dbReference>
<dbReference type="PANTHER" id="PTHR36206">
    <property type="entry name" value="ASPERCRYPTIN BIOSYNTHESIS CLUSTER-SPECIFIC TRANSCRIPTION REGULATOR ATNN-RELATED"/>
    <property type="match status" value="1"/>
</dbReference>
<organism evidence="8 9">
    <name type="scientific">Hyaloscypha variabilis (strain UAMH 11265 / GT02V1 / F)</name>
    <name type="common">Meliniomyces variabilis</name>
    <dbReference type="NCBI Taxonomy" id="1149755"/>
    <lineage>
        <taxon>Eukaryota</taxon>
        <taxon>Fungi</taxon>
        <taxon>Dikarya</taxon>
        <taxon>Ascomycota</taxon>
        <taxon>Pezizomycotina</taxon>
        <taxon>Leotiomycetes</taxon>
        <taxon>Helotiales</taxon>
        <taxon>Hyaloscyphaceae</taxon>
        <taxon>Hyaloscypha</taxon>
        <taxon>Hyaloscypha variabilis</taxon>
    </lineage>
</organism>
<protein>
    <recommendedName>
        <fullName evidence="7">Zn(2)-C6 fungal-type domain-containing protein</fullName>
    </recommendedName>
</protein>
<evidence type="ECO:0000259" key="7">
    <source>
        <dbReference type="Pfam" id="PF00172"/>
    </source>
</evidence>
<dbReference type="InterPro" id="IPR001138">
    <property type="entry name" value="Zn2Cys6_DnaBD"/>
</dbReference>
<dbReference type="PANTHER" id="PTHR36206:SF4">
    <property type="entry name" value="HYPOTHETICAL CONSERVED PROTEIN (EUROFUNG)-RELATED"/>
    <property type="match status" value="1"/>
</dbReference>
<dbReference type="CDD" id="cd00067">
    <property type="entry name" value="GAL4"/>
    <property type="match status" value="1"/>
</dbReference>
<evidence type="ECO:0000256" key="3">
    <source>
        <dbReference type="ARBA" id="ARBA00023015"/>
    </source>
</evidence>
<evidence type="ECO:0000256" key="4">
    <source>
        <dbReference type="ARBA" id="ARBA00023125"/>
    </source>
</evidence>
<dbReference type="Pfam" id="PF00172">
    <property type="entry name" value="Zn_clus"/>
    <property type="match status" value="1"/>
</dbReference>
<keyword evidence="4" id="KW-0238">DNA-binding</keyword>
<evidence type="ECO:0000313" key="9">
    <source>
        <dbReference type="Proteomes" id="UP000235786"/>
    </source>
</evidence>
<evidence type="ECO:0000313" key="8">
    <source>
        <dbReference type="EMBL" id="PMD36109.1"/>
    </source>
</evidence>
<reference evidence="8 9" key="1">
    <citation type="submission" date="2016-04" db="EMBL/GenBank/DDBJ databases">
        <title>A degradative enzymes factory behind the ericoid mycorrhizal symbiosis.</title>
        <authorList>
            <consortium name="DOE Joint Genome Institute"/>
            <person name="Martino E."/>
            <person name="Morin E."/>
            <person name="Grelet G."/>
            <person name="Kuo A."/>
            <person name="Kohler A."/>
            <person name="Daghino S."/>
            <person name="Barry K."/>
            <person name="Choi C."/>
            <person name="Cichocki N."/>
            <person name="Clum A."/>
            <person name="Copeland A."/>
            <person name="Hainaut M."/>
            <person name="Haridas S."/>
            <person name="Labutti K."/>
            <person name="Lindquist E."/>
            <person name="Lipzen A."/>
            <person name="Khouja H.-R."/>
            <person name="Murat C."/>
            <person name="Ohm R."/>
            <person name="Olson A."/>
            <person name="Spatafora J."/>
            <person name="Veneault-Fourrey C."/>
            <person name="Henrissat B."/>
            <person name="Grigoriev I."/>
            <person name="Martin F."/>
            <person name="Perotto S."/>
        </authorList>
    </citation>
    <scope>NUCLEOTIDE SEQUENCE [LARGE SCALE GENOMIC DNA]</scope>
    <source>
        <strain evidence="8 9">F</strain>
    </source>
</reference>
<name>A0A2J6RC89_HYAVF</name>